<dbReference type="KEGG" id="ntr:B0W44_04445"/>
<reference evidence="2 3" key="1">
    <citation type="journal article" date="2015" name="Int. J. Syst. Evol. Microbiol.">
        <title>Novibacillus thermophilus gen. nov., sp. nov., a Gram-staining-negative and moderately thermophilic member of the family Thermoactinomycetaceae.</title>
        <authorList>
            <person name="Yang G."/>
            <person name="Chen J."/>
            <person name="Zhou S."/>
        </authorList>
    </citation>
    <scope>NUCLEOTIDE SEQUENCE [LARGE SCALE GENOMIC DNA]</scope>
    <source>
        <strain evidence="2 3">SG-1</strain>
    </source>
</reference>
<evidence type="ECO:0000313" key="3">
    <source>
        <dbReference type="Proteomes" id="UP000188603"/>
    </source>
</evidence>
<dbReference type="Proteomes" id="UP000188603">
    <property type="component" value="Chromosome"/>
</dbReference>
<name>A0A1U9KBH5_9BACL</name>
<keyword evidence="3" id="KW-1185">Reference proteome</keyword>
<evidence type="ECO:0008006" key="4">
    <source>
        <dbReference type="Google" id="ProtNLM"/>
    </source>
</evidence>
<dbReference type="EMBL" id="CP019699">
    <property type="protein sequence ID" value="AQS57398.1"/>
    <property type="molecule type" value="Genomic_DNA"/>
</dbReference>
<dbReference type="Pfam" id="PF06207">
    <property type="entry name" value="DUF1002"/>
    <property type="match status" value="1"/>
</dbReference>
<dbReference type="STRING" id="1471761.B0W44_04445"/>
<dbReference type="InterPro" id="IPR009343">
    <property type="entry name" value="DUF1002"/>
</dbReference>
<gene>
    <name evidence="2" type="ORF">B0W44_04445</name>
</gene>
<keyword evidence="1" id="KW-0732">Signal</keyword>
<evidence type="ECO:0000313" key="2">
    <source>
        <dbReference type="EMBL" id="AQS57398.1"/>
    </source>
</evidence>
<evidence type="ECO:0000256" key="1">
    <source>
        <dbReference type="SAM" id="SignalP"/>
    </source>
</evidence>
<dbReference type="RefSeq" id="WP_077721255.1">
    <property type="nucleotide sequence ID" value="NZ_CP019699.1"/>
</dbReference>
<dbReference type="AlphaFoldDB" id="A0A1U9KBH5"/>
<protein>
    <recommendedName>
        <fullName evidence="4">DUF1002 domain-containing protein</fullName>
    </recommendedName>
</protein>
<proteinExistence type="predicted"/>
<feature type="chain" id="PRO_5012617647" description="DUF1002 domain-containing protein" evidence="1">
    <location>
        <begin position="28"/>
        <end position="294"/>
    </location>
</feature>
<organism evidence="2 3">
    <name type="scientific">Novibacillus thermophilus</name>
    <dbReference type="NCBI Taxonomy" id="1471761"/>
    <lineage>
        <taxon>Bacteria</taxon>
        <taxon>Bacillati</taxon>
        <taxon>Bacillota</taxon>
        <taxon>Bacilli</taxon>
        <taxon>Bacillales</taxon>
        <taxon>Thermoactinomycetaceae</taxon>
        <taxon>Novibacillus</taxon>
    </lineage>
</organism>
<feature type="signal peptide" evidence="1">
    <location>
        <begin position="1"/>
        <end position="27"/>
    </location>
</feature>
<sequence length="294" mass="32151">MKRVTKLGLLGALFAVFTLLLPPAAFADAVVGETVVTLGADLSSEQRQQLLDEMGVDAESVQVLEVTNEEEHRYLGDYLSAATIGSRAISSAKITLTEEGSGINVDTNNISHISNSIYANAMVTAGVKDADVYVTAPFEVSGTAGLTGILKAFEAAMDEEISEEQKKVANEEMVKTSELGEKYGDEKIAELMMRLKEQLAENKPETREEMRQLVINVAGDLNINLSDSDVDLITDLLTRISELNIDWNQLGKQVDKIRNNLDEILDSPETRNFIERGLDLLRAVIDWLASLFGG</sequence>
<dbReference type="OrthoDB" id="9810153at2"/>
<accession>A0A1U9KBH5</accession>